<dbReference type="PANTHER" id="PTHR33063">
    <property type="entry name" value="OS02G0583500 PROTEIN"/>
    <property type="match status" value="1"/>
</dbReference>
<dbReference type="PANTHER" id="PTHR33063:SF16">
    <property type="entry name" value="OS02G0241300 PROTEIN"/>
    <property type="match status" value="1"/>
</dbReference>
<gene>
    <name evidence="2" type="ORF">GQ55_6G071100</name>
</gene>
<dbReference type="EMBL" id="CM009754">
    <property type="protein sequence ID" value="PUZ50608.1"/>
    <property type="molecule type" value="Genomic_DNA"/>
</dbReference>
<feature type="compositionally biased region" description="Acidic residues" evidence="1">
    <location>
        <begin position="71"/>
        <end position="80"/>
    </location>
</feature>
<protein>
    <submittedName>
        <fullName evidence="2">Uncharacterized protein</fullName>
    </submittedName>
</protein>
<dbReference type="Proteomes" id="UP000244336">
    <property type="component" value="Chromosome 6"/>
</dbReference>
<evidence type="ECO:0000313" key="2">
    <source>
        <dbReference type="EMBL" id="PUZ50608.1"/>
    </source>
</evidence>
<feature type="compositionally biased region" description="Basic and acidic residues" evidence="1">
    <location>
        <begin position="46"/>
        <end position="55"/>
    </location>
</feature>
<dbReference type="OrthoDB" id="686340at2759"/>
<organism evidence="2 3">
    <name type="scientific">Panicum hallii var. hallii</name>
    <dbReference type="NCBI Taxonomy" id="1504633"/>
    <lineage>
        <taxon>Eukaryota</taxon>
        <taxon>Viridiplantae</taxon>
        <taxon>Streptophyta</taxon>
        <taxon>Embryophyta</taxon>
        <taxon>Tracheophyta</taxon>
        <taxon>Spermatophyta</taxon>
        <taxon>Magnoliopsida</taxon>
        <taxon>Liliopsida</taxon>
        <taxon>Poales</taxon>
        <taxon>Poaceae</taxon>
        <taxon>PACMAD clade</taxon>
        <taxon>Panicoideae</taxon>
        <taxon>Panicodae</taxon>
        <taxon>Paniceae</taxon>
        <taxon>Panicinae</taxon>
        <taxon>Panicum</taxon>
        <taxon>Panicum sect. Panicum</taxon>
    </lineage>
</organism>
<name>A0A2T7D4U7_9POAL</name>
<accession>A0A2T7D4U7</accession>
<reference evidence="2 3" key="1">
    <citation type="submission" date="2018-04" db="EMBL/GenBank/DDBJ databases">
        <title>WGS assembly of Panicum hallii var. hallii HAL2.</title>
        <authorList>
            <person name="Lovell J."/>
            <person name="Jenkins J."/>
            <person name="Lowry D."/>
            <person name="Mamidi S."/>
            <person name="Sreedasyam A."/>
            <person name="Weng X."/>
            <person name="Barry K."/>
            <person name="Bonette J."/>
            <person name="Campitelli B."/>
            <person name="Daum C."/>
            <person name="Gordon S."/>
            <person name="Gould B."/>
            <person name="Lipzen A."/>
            <person name="MacQueen A."/>
            <person name="Palacio-Mejia J."/>
            <person name="Plott C."/>
            <person name="Shakirov E."/>
            <person name="Shu S."/>
            <person name="Yoshinaga Y."/>
            <person name="Zane M."/>
            <person name="Rokhsar D."/>
            <person name="Grimwood J."/>
            <person name="Schmutz J."/>
            <person name="Juenger T."/>
        </authorList>
    </citation>
    <scope>NUCLEOTIDE SEQUENCE [LARGE SCALE GENOMIC DNA]</scope>
    <source>
        <strain evidence="3">cv. HAL2</strain>
    </source>
</reference>
<proteinExistence type="predicted"/>
<feature type="region of interest" description="Disordered" evidence="1">
    <location>
        <begin position="36"/>
        <end position="126"/>
    </location>
</feature>
<feature type="compositionally biased region" description="Polar residues" evidence="1">
    <location>
        <begin position="87"/>
        <end position="126"/>
    </location>
</feature>
<evidence type="ECO:0000256" key="1">
    <source>
        <dbReference type="SAM" id="MobiDB-lite"/>
    </source>
</evidence>
<keyword evidence="3" id="KW-1185">Reference proteome</keyword>
<dbReference type="AlphaFoldDB" id="A0A2T7D4U7"/>
<dbReference type="Gramene" id="PUZ50608">
    <property type="protein sequence ID" value="PUZ50608"/>
    <property type="gene ID" value="GQ55_6G071100"/>
</dbReference>
<evidence type="ECO:0000313" key="3">
    <source>
        <dbReference type="Proteomes" id="UP000244336"/>
    </source>
</evidence>
<sequence>MPKSKYEQDRDANIHRIQDIFESLGIAMLNETVSSVLSKQKVGKRKTLELEKPESDNDYDPNSDIDNHSDSDDDYDDDLNTETTNTMPNPANSINTMPTPTSPRKLTRSSAVDNSPGQSSRQSNEINILSDHFDAANMPPRNVRKKTMGHGLERMIKRGNEMPIQVTKGKLRPDVPIQAAKLALEYGVALRDILPIYTSWKQYQNREGQEEVPKVLRKVASRLDVDVKNDGPSKEACNDIIKKAVKQQRYLLKKQYFDESLIREQLQKNGTSWLTIGVTQKLRSMLALSGCNCAINKHNRGKVRLHQRTGARSHIAHQYSLRSKYNNMEPDAIEFFGECMTSPRNGCSELASQIYEDMVAEKERELEEGEPQKSPTQIVADNLSQVSHSSTFLPNMGVIPVSKTARSTSATEARLPQIQAQQASLVANQATLQEKQSLLCQTQEEVKEMQTKFEETNALLRAVLNL</sequence>